<keyword evidence="4" id="KW-1185">Reference proteome</keyword>
<dbReference type="GO" id="GO:0030488">
    <property type="term" value="P:tRNA methylation"/>
    <property type="evidence" value="ECO:0007669"/>
    <property type="project" value="TreeGrafter"/>
</dbReference>
<evidence type="ECO:0000313" key="3">
    <source>
        <dbReference type="EMBL" id="KAG0266710.1"/>
    </source>
</evidence>
<gene>
    <name evidence="3" type="primary">GTPBP3</name>
    <name evidence="3" type="ORF">DFQ27_009486</name>
</gene>
<feature type="domain" description="G" evidence="1">
    <location>
        <begin position="54"/>
        <end position="127"/>
    </location>
</feature>
<reference evidence="3" key="1">
    <citation type="journal article" date="2020" name="Fungal Divers.">
        <title>Resolving the Mortierellaceae phylogeny through synthesis of multi-gene phylogenetics and phylogenomics.</title>
        <authorList>
            <person name="Vandepol N."/>
            <person name="Liber J."/>
            <person name="Desiro A."/>
            <person name="Na H."/>
            <person name="Kennedy M."/>
            <person name="Barry K."/>
            <person name="Grigoriev I.V."/>
            <person name="Miller A.N."/>
            <person name="O'Donnell K."/>
            <person name="Stajich J.E."/>
            <person name="Bonito G."/>
        </authorList>
    </citation>
    <scope>NUCLEOTIDE SEQUENCE</scope>
    <source>
        <strain evidence="3">BC1065</strain>
    </source>
</reference>
<dbReference type="AlphaFoldDB" id="A0A9P6UAM8"/>
<dbReference type="InterPro" id="IPR025867">
    <property type="entry name" value="MnmE_helical"/>
</dbReference>
<dbReference type="Pfam" id="PF12631">
    <property type="entry name" value="MnmE_helical"/>
    <property type="match status" value="1"/>
</dbReference>
<dbReference type="Gene3D" id="1.20.120.430">
    <property type="entry name" value="tRNA modification GTPase MnmE domain 2"/>
    <property type="match status" value="1"/>
</dbReference>
<dbReference type="GO" id="GO:0005525">
    <property type="term" value="F:GTP binding"/>
    <property type="evidence" value="ECO:0007669"/>
    <property type="project" value="InterPro"/>
</dbReference>
<dbReference type="Proteomes" id="UP000807716">
    <property type="component" value="Unassembled WGS sequence"/>
</dbReference>
<dbReference type="SUPFAM" id="SSF52540">
    <property type="entry name" value="P-loop containing nucleoside triphosphate hydrolases"/>
    <property type="match status" value="1"/>
</dbReference>
<comment type="caution">
    <text evidence="3">The sequence shown here is derived from an EMBL/GenBank/DDBJ whole genome shotgun (WGS) entry which is preliminary data.</text>
</comment>
<accession>A0A9P6UAM8</accession>
<proteinExistence type="predicted"/>
<dbReference type="Gene3D" id="3.40.50.300">
    <property type="entry name" value="P-loop containing nucleotide triphosphate hydrolases"/>
    <property type="match status" value="1"/>
</dbReference>
<name>A0A9P6UAM8_9FUNG</name>
<dbReference type="InterPro" id="IPR027368">
    <property type="entry name" value="MnmE_dom2"/>
</dbReference>
<protein>
    <submittedName>
        <fullName evidence="3">tRNA modification GTPase gtpbp3, mitochondrial</fullName>
    </submittedName>
</protein>
<dbReference type="PANTHER" id="PTHR42714">
    <property type="entry name" value="TRNA MODIFICATION GTPASE GTPBP3"/>
    <property type="match status" value="1"/>
</dbReference>
<dbReference type="OrthoDB" id="188276at2759"/>
<feature type="domain" description="MnmE helical" evidence="2">
    <location>
        <begin position="1"/>
        <end position="226"/>
    </location>
</feature>
<dbReference type="Pfam" id="PF01926">
    <property type="entry name" value="MMR_HSR1"/>
    <property type="match status" value="1"/>
</dbReference>
<dbReference type="CDD" id="cd04164">
    <property type="entry name" value="trmE"/>
    <property type="match status" value="1"/>
</dbReference>
<dbReference type="InterPro" id="IPR031168">
    <property type="entry name" value="G_TrmE"/>
</dbReference>
<evidence type="ECO:0000259" key="1">
    <source>
        <dbReference type="Pfam" id="PF01926"/>
    </source>
</evidence>
<evidence type="ECO:0000259" key="2">
    <source>
        <dbReference type="Pfam" id="PF12631"/>
    </source>
</evidence>
<dbReference type="GO" id="GO:0005739">
    <property type="term" value="C:mitochondrion"/>
    <property type="evidence" value="ECO:0007669"/>
    <property type="project" value="TreeGrafter"/>
</dbReference>
<dbReference type="GO" id="GO:0002098">
    <property type="term" value="P:tRNA wobble uridine modification"/>
    <property type="evidence" value="ECO:0007669"/>
    <property type="project" value="TreeGrafter"/>
</dbReference>
<organism evidence="3 4">
    <name type="scientific">Actinomortierella ambigua</name>
    <dbReference type="NCBI Taxonomy" id="1343610"/>
    <lineage>
        <taxon>Eukaryota</taxon>
        <taxon>Fungi</taxon>
        <taxon>Fungi incertae sedis</taxon>
        <taxon>Mucoromycota</taxon>
        <taxon>Mortierellomycotina</taxon>
        <taxon>Mortierellomycetes</taxon>
        <taxon>Mortierellales</taxon>
        <taxon>Mortierellaceae</taxon>
        <taxon>Actinomortierella</taxon>
    </lineage>
</organism>
<sequence>MALIEALIDFGEDENIEDDVYDVVLERVTKLYQDMVDHLNDNRRGEILRDGIHVTILGPPNAGKSSFLNHIRTTRDVVEVSLDIGGYPILVGDTAGLRQSEDVIEMEGVKRAQQRIEMADINIAILPWTDFDPTPTSTKDSVGSITGVSDSIVLQAIRENPGTLVLINKMDLAENTDTQQLLNTIESQIWPDPHLNANHHHHRRELWPVSCQTGAGLDKFVSDFVNILKNK</sequence>
<dbReference type="InterPro" id="IPR027417">
    <property type="entry name" value="P-loop_NTPase"/>
</dbReference>
<dbReference type="EMBL" id="JAAAJB010000088">
    <property type="protein sequence ID" value="KAG0266710.1"/>
    <property type="molecule type" value="Genomic_DNA"/>
</dbReference>
<dbReference type="InterPro" id="IPR006073">
    <property type="entry name" value="GTP-bd"/>
</dbReference>
<dbReference type="PANTHER" id="PTHR42714:SF2">
    <property type="entry name" value="TRNA MODIFICATION GTPASE GTPBP3, MITOCHONDRIAL"/>
    <property type="match status" value="1"/>
</dbReference>
<evidence type="ECO:0000313" key="4">
    <source>
        <dbReference type="Proteomes" id="UP000807716"/>
    </source>
</evidence>